<sequence>MGIAGLWSLLEPVIEEVYLKECCGKRIAVDLSEWIVQCKSIPVNSQSGFESNTSFFVNRGLFFRALNLSKLGIILVFVMDGPQAPSRKGRYNRHLFVEICQQHKALFRAMGFLVLEANGEAEKLCAELNLNNLVDGVLSSDGDAIVYGAPVVYKGMFTDKKEQKASKFTMGNIVSKLQMDRNDLVTFALLSKGDISDGVHSVGEKRIHELLKELKNNGVKDSLERLKSWPFNAELISLEDQSHRLNEIQKSTHCTLCCHEGTKSKHSRAGCLMCQMDQGCLSSKEASDMKPALCVCQSCCIERNLNPYALELKIRRLALQQDANFPSEEIIREFLSPCNKLPESSSVRMSTPDFQALYKILLEKLRFPKVQAAKYIIPWTIMMAFNGILTGVAVEPVRILKSCTEQFEKCYRVKWSKLDFDDVSEETDNYYEVNMSSSLFAAKYPDLVKGFEKDKGKPSQKGKRKPVNDPYQRKLSDMFKVVKRSEGKNESVAKPTDMSRKPP</sequence>
<dbReference type="InterPro" id="IPR029060">
    <property type="entry name" value="PIN-like_dom_sf"/>
</dbReference>
<organism evidence="6 7">
    <name type="scientific">Elysia chlorotica</name>
    <name type="common">Eastern emerald elysia</name>
    <name type="synonym">Sea slug</name>
    <dbReference type="NCBI Taxonomy" id="188477"/>
    <lineage>
        <taxon>Eukaryota</taxon>
        <taxon>Metazoa</taxon>
        <taxon>Spiralia</taxon>
        <taxon>Lophotrochozoa</taxon>
        <taxon>Mollusca</taxon>
        <taxon>Gastropoda</taxon>
        <taxon>Heterobranchia</taxon>
        <taxon>Euthyneura</taxon>
        <taxon>Panpulmonata</taxon>
        <taxon>Sacoglossa</taxon>
        <taxon>Placobranchoidea</taxon>
        <taxon>Plakobranchidae</taxon>
        <taxon>Elysia</taxon>
    </lineage>
</organism>
<evidence type="ECO:0000256" key="3">
    <source>
        <dbReference type="SAM" id="MobiDB-lite"/>
    </source>
</evidence>
<dbReference type="SMART" id="SM00484">
    <property type="entry name" value="XPGI"/>
    <property type="match status" value="1"/>
</dbReference>
<dbReference type="InterPro" id="IPR006085">
    <property type="entry name" value="XPG_DNA_repair_N"/>
</dbReference>
<dbReference type="GO" id="GO:0017108">
    <property type="term" value="F:5'-flap endonuclease activity"/>
    <property type="evidence" value="ECO:0007669"/>
    <property type="project" value="TreeGrafter"/>
</dbReference>
<dbReference type="Pfam" id="PF00752">
    <property type="entry name" value="XPG_N"/>
    <property type="match status" value="1"/>
</dbReference>
<dbReference type="PANTHER" id="PTHR11081:SF59">
    <property type="entry name" value="FI23547P1"/>
    <property type="match status" value="1"/>
</dbReference>
<evidence type="ECO:0008006" key="8">
    <source>
        <dbReference type="Google" id="ProtNLM"/>
    </source>
</evidence>
<comment type="caution">
    <text evidence="6">The sequence shown here is derived from an EMBL/GenBank/DDBJ whole genome shotgun (WGS) entry which is preliminary data.</text>
</comment>
<feature type="region of interest" description="Disordered" evidence="3">
    <location>
        <begin position="451"/>
        <end position="503"/>
    </location>
</feature>
<evidence type="ECO:0000313" key="7">
    <source>
        <dbReference type="Proteomes" id="UP000271974"/>
    </source>
</evidence>
<dbReference type="STRING" id="188477.A0A433T4K4"/>
<dbReference type="EMBL" id="RQTK01000659">
    <property type="protein sequence ID" value="RUS76475.1"/>
    <property type="molecule type" value="Genomic_DNA"/>
</dbReference>
<dbReference type="OrthoDB" id="2959108at2759"/>
<dbReference type="PRINTS" id="PR00853">
    <property type="entry name" value="XPGRADSUPER"/>
</dbReference>
<evidence type="ECO:0000259" key="5">
    <source>
        <dbReference type="SMART" id="SM00485"/>
    </source>
</evidence>
<dbReference type="InterPro" id="IPR006086">
    <property type="entry name" value="XPG-I_dom"/>
</dbReference>
<feature type="domain" description="XPG-I" evidence="4">
    <location>
        <begin position="108"/>
        <end position="179"/>
    </location>
</feature>
<dbReference type="AlphaFoldDB" id="A0A433T4K4"/>
<dbReference type="PANTHER" id="PTHR11081">
    <property type="entry name" value="FLAP ENDONUCLEASE FAMILY MEMBER"/>
    <property type="match status" value="1"/>
</dbReference>
<dbReference type="Pfam" id="PF00867">
    <property type="entry name" value="XPG_I"/>
    <property type="match status" value="1"/>
</dbReference>
<keyword evidence="1" id="KW-0540">Nuclease</keyword>
<protein>
    <recommendedName>
        <fullName evidence="8">XPG-I domain-containing protein</fullName>
    </recommendedName>
</protein>
<dbReference type="InterPro" id="IPR036279">
    <property type="entry name" value="5-3_exonuclease_C_sf"/>
</dbReference>
<reference evidence="6 7" key="1">
    <citation type="submission" date="2019-01" db="EMBL/GenBank/DDBJ databases">
        <title>A draft genome assembly of the solar-powered sea slug Elysia chlorotica.</title>
        <authorList>
            <person name="Cai H."/>
            <person name="Li Q."/>
            <person name="Fang X."/>
            <person name="Li J."/>
            <person name="Curtis N.E."/>
            <person name="Altenburger A."/>
            <person name="Shibata T."/>
            <person name="Feng M."/>
            <person name="Maeda T."/>
            <person name="Schwartz J.A."/>
            <person name="Shigenobu S."/>
            <person name="Lundholm N."/>
            <person name="Nishiyama T."/>
            <person name="Yang H."/>
            <person name="Hasebe M."/>
            <person name="Li S."/>
            <person name="Pierce S.K."/>
            <person name="Wang J."/>
        </authorList>
    </citation>
    <scope>NUCLEOTIDE SEQUENCE [LARGE SCALE GENOMIC DNA]</scope>
    <source>
        <strain evidence="6">EC2010</strain>
        <tissue evidence="6">Whole organism of an adult</tissue>
    </source>
</reference>
<evidence type="ECO:0000256" key="1">
    <source>
        <dbReference type="ARBA" id="ARBA00022722"/>
    </source>
</evidence>
<evidence type="ECO:0000259" key="4">
    <source>
        <dbReference type="SMART" id="SM00484"/>
    </source>
</evidence>
<accession>A0A433T4K4</accession>
<dbReference type="SUPFAM" id="SSF47807">
    <property type="entry name" value="5' to 3' exonuclease, C-terminal subdomain"/>
    <property type="match status" value="1"/>
</dbReference>
<keyword evidence="7" id="KW-1185">Reference proteome</keyword>
<feature type="compositionally biased region" description="Basic and acidic residues" evidence="3">
    <location>
        <begin position="483"/>
        <end position="503"/>
    </location>
</feature>
<dbReference type="InterPro" id="IPR006084">
    <property type="entry name" value="XPG/Rad2"/>
</dbReference>
<gene>
    <name evidence="6" type="ORF">EGW08_015759</name>
</gene>
<keyword evidence="2" id="KW-0378">Hydrolase</keyword>
<dbReference type="Gene3D" id="3.40.50.1010">
    <property type="entry name" value="5'-nuclease"/>
    <property type="match status" value="2"/>
</dbReference>
<dbReference type="SUPFAM" id="SSF88723">
    <property type="entry name" value="PIN domain-like"/>
    <property type="match status" value="1"/>
</dbReference>
<dbReference type="SMART" id="SM00485">
    <property type="entry name" value="XPGN"/>
    <property type="match status" value="1"/>
</dbReference>
<proteinExistence type="predicted"/>
<evidence type="ECO:0000313" key="6">
    <source>
        <dbReference type="EMBL" id="RUS76475.1"/>
    </source>
</evidence>
<feature type="domain" description="XPG N-terminal" evidence="5">
    <location>
        <begin position="1"/>
        <end position="103"/>
    </location>
</feature>
<name>A0A433T4K4_ELYCH</name>
<dbReference type="Proteomes" id="UP000271974">
    <property type="component" value="Unassembled WGS sequence"/>
</dbReference>
<evidence type="ECO:0000256" key="2">
    <source>
        <dbReference type="ARBA" id="ARBA00022801"/>
    </source>
</evidence>